<feature type="domain" description="Putative zinc-finger" evidence="1">
    <location>
        <begin position="4"/>
        <end position="37"/>
    </location>
</feature>
<evidence type="ECO:0000259" key="1">
    <source>
        <dbReference type="Pfam" id="PF13490"/>
    </source>
</evidence>
<dbReference type="InterPro" id="IPR027383">
    <property type="entry name" value="Znf_put"/>
</dbReference>
<gene>
    <name evidence="2" type="ORF">GALL_198710</name>
</gene>
<reference evidence="2" key="1">
    <citation type="submission" date="2016-10" db="EMBL/GenBank/DDBJ databases">
        <title>Sequence of Gallionella enrichment culture.</title>
        <authorList>
            <person name="Poehlein A."/>
            <person name="Muehling M."/>
            <person name="Daniel R."/>
        </authorList>
    </citation>
    <scope>NUCLEOTIDE SEQUENCE</scope>
</reference>
<dbReference type="EMBL" id="MLJW01000123">
    <property type="protein sequence ID" value="OIQ98107.1"/>
    <property type="molecule type" value="Genomic_DNA"/>
</dbReference>
<organism evidence="2">
    <name type="scientific">mine drainage metagenome</name>
    <dbReference type="NCBI Taxonomy" id="410659"/>
    <lineage>
        <taxon>unclassified sequences</taxon>
        <taxon>metagenomes</taxon>
        <taxon>ecological metagenomes</taxon>
    </lineage>
</organism>
<comment type="caution">
    <text evidence="2">The sequence shown here is derived from an EMBL/GenBank/DDBJ whole genome shotgun (WGS) entry which is preliminary data.</text>
</comment>
<protein>
    <recommendedName>
        <fullName evidence="1">Putative zinc-finger domain-containing protein</fullName>
    </recommendedName>
</protein>
<dbReference type="AlphaFoldDB" id="A0A1J5S8M3"/>
<accession>A0A1J5S8M3</accession>
<dbReference type="Pfam" id="PF13490">
    <property type="entry name" value="zf-HC2"/>
    <property type="match status" value="1"/>
</dbReference>
<evidence type="ECO:0000313" key="2">
    <source>
        <dbReference type="EMBL" id="OIQ98107.1"/>
    </source>
</evidence>
<name>A0A1J5S8M3_9ZZZZ</name>
<sequence length="64" mass="7454">MLNCHDATRLMSESQERPLSMIERMSLKLHLMMCSGCSNFKEQMGSIRLMTRTFAKGKNEQEKK</sequence>
<proteinExistence type="predicted"/>